<feature type="chain" id="PRO_5008770301" evidence="1">
    <location>
        <begin position="30"/>
        <end position="329"/>
    </location>
</feature>
<feature type="signal peptide" evidence="1">
    <location>
        <begin position="1"/>
        <end position="29"/>
    </location>
</feature>
<keyword evidence="1" id="KW-0732">Signal</keyword>
<evidence type="ECO:0000313" key="4">
    <source>
        <dbReference type="Proteomes" id="UP000011087"/>
    </source>
</evidence>
<dbReference type="AlphaFoldDB" id="L1IQW9"/>
<proteinExistence type="predicted"/>
<dbReference type="KEGG" id="gtt:GUITHDRAFT_144372"/>
<organism evidence="2">
    <name type="scientific">Guillardia theta (strain CCMP2712)</name>
    <name type="common">Cryptophyte</name>
    <dbReference type="NCBI Taxonomy" id="905079"/>
    <lineage>
        <taxon>Eukaryota</taxon>
        <taxon>Cryptophyceae</taxon>
        <taxon>Pyrenomonadales</taxon>
        <taxon>Geminigeraceae</taxon>
        <taxon>Guillardia</taxon>
    </lineage>
</organism>
<dbReference type="GeneID" id="17294993"/>
<dbReference type="Proteomes" id="UP000011087">
    <property type="component" value="Unassembled WGS sequence"/>
</dbReference>
<dbReference type="EMBL" id="JH993050">
    <property type="protein sequence ID" value="EKX38264.1"/>
    <property type="molecule type" value="Genomic_DNA"/>
</dbReference>
<dbReference type="PaxDb" id="55529-EKX38264"/>
<protein>
    <submittedName>
        <fullName evidence="2 3">Uncharacterized protein</fullName>
    </submittedName>
</protein>
<sequence>MSRSLWHDGISLNLLAALLLSISSHHVESLQTESQASQHGADCQLSADKVKILHPRPGSHINGSVLVKICNPYHDGHHGLLMPSLTVYGETVKLGVLVDGREFDLEGHILSLGGGSARDGDGQGAGCGGARWSWGRELCFRLLLDGGPHEVTVEVKRFGTLAYRVSSSFTVGEGAEKEEEKEEEAAAVELVARTCRHQRHLHSMAEGGQLTVASMKYNSSSFFELVACSLLIPTLVLVMPMQVQEQDEKSYQTFLKVANTSRSMKLLLSFAVLEGVEVRLQEMKWMEDDEPVVLSLYSVNDEIEGMQLYVARGERKGEGRTGGGERRGA</sequence>
<evidence type="ECO:0000256" key="1">
    <source>
        <dbReference type="SAM" id="SignalP"/>
    </source>
</evidence>
<dbReference type="RefSeq" id="XP_005825244.1">
    <property type="nucleotide sequence ID" value="XM_005825187.1"/>
</dbReference>
<gene>
    <name evidence="2" type="ORF">GUITHDRAFT_144372</name>
</gene>
<keyword evidence="4" id="KW-1185">Reference proteome</keyword>
<dbReference type="HOGENOM" id="CLU_845800_0_0_1"/>
<accession>L1IQW9</accession>
<reference evidence="3" key="3">
    <citation type="submission" date="2015-06" db="UniProtKB">
        <authorList>
            <consortium name="EnsemblProtists"/>
        </authorList>
    </citation>
    <scope>IDENTIFICATION</scope>
</reference>
<evidence type="ECO:0000313" key="2">
    <source>
        <dbReference type="EMBL" id="EKX38264.1"/>
    </source>
</evidence>
<reference evidence="4" key="2">
    <citation type="submission" date="2012-11" db="EMBL/GenBank/DDBJ databases">
        <authorList>
            <person name="Kuo A."/>
            <person name="Curtis B.A."/>
            <person name="Tanifuji G."/>
            <person name="Burki F."/>
            <person name="Gruber A."/>
            <person name="Irimia M."/>
            <person name="Maruyama S."/>
            <person name="Arias M.C."/>
            <person name="Ball S.G."/>
            <person name="Gile G.H."/>
            <person name="Hirakawa Y."/>
            <person name="Hopkins J.F."/>
            <person name="Rensing S.A."/>
            <person name="Schmutz J."/>
            <person name="Symeonidi A."/>
            <person name="Elias M."/>
            <person name="Eveleigh R.J."/>
            <person name="Herman E.K."/>
            <person name="Klute M.J."/>
            <person name="Nakayama T."/>
            <person name="Obornik M."/>
            <person name="Reyes-Prieto A."/>
            <person name="Armbrust E.V."/>
            <person name="Aves S.J."/>
            <person name="Beiko R.G."/>
            <person name="Coutinho P."/>
            <person name="Dacks J.B."/>
            <person name="Durnford D.G."/>
            <person name="Fast N.M."/>
            <person name="Green B.R."/>
            <person name="Grisdale C."/>
            <person name="Hempe F."/>
            <person name="Henrissat B."/>
            <person name="Hoppner M.P."/>
            <person name="Ishida K.-I."/>
            <person name="Kim E."/>
            <person name="Koreny L."/>
            <person name="Kroth P.G."/>
            <person name="Liu Y."/>
            <person name="Malik S.-B."/>
            <person name="Maier U.G."/>
            <person name="McRose D."/>
            <person name="Mock T."/>
            <person name="Neilson J.A."/>
            <person name="Onodera N.T."/>
            <person name="Poole A.M."/>
            <person name="Pritham E.J."/>
            <person name="Richards T.A."/>
            <person name="Rocap G."/>
            <person name="Roy S.W."/>
            <person name="Sarai C."/>
            <person name="Schaack S."/>
            <person name="Shirato S."/>
            <person name="Slamovits C.H."/>
            <person name="Spencer D.F."/>
            <person name="Suzuki S."/>
            <person name="Worden A.Z."/>
            <person name="Zauner S."/>
            <person name="Barry K."/>
            <person name="Bell C."/>
            <person name="Bharti A.K."/>
            <person name="Crow J.A."/>
            <person name="Grimwood J."/>
            <person name="Kramer R."/>
            <person name="Lindquist E."/>
            <person name="Lucas S."/>
            <person name="Salamov A."/>
            <person name="McFadden G.I."/>
            <person name="Lane C.E."/>
            <person name="Keeling P.J."/>
            <person name="Gray M.W."/>
            <person name="Grigoriev I.V."/>
            <person name="Archibald J.M."/>
        </authorList>
    </citation>
    <scope>NUCLEOTIDE SEQUENCE</scope>
    <source>
        <strain evidence="4">CCMP2712</strain>
    </source>
</reference>
<evidence type="ECO:0000313" key="3">
    <source>
        <dbReference type="EnsemblProtists" id="EKX38264"/>
    </source>
</evidence>
<name>L1IQW9_GUITC</name>
<reference evidence="2 4" key="1">
    <citation type="journal article" date="2012" name="Nature">
        <title>Algal genomes reveal evolutionary mosaicism and the fate of nucleomorphs.</title>
        <authorList>
            <consortium name="DOE Joint Genome Institute"/>
            <person name="Curtis B.A."/>
            <person name="Tanifuji G."/>
            <person name="Burki F."/>
            <person name="Gruber A."/>
            <person name="Irimia M."/>
            <person name="Maruyama S."/>
            <person name="Arias M.C."/>
            <person name="Ball S.G."/>
            <person name="Gile G.H."/>
            <person name="Hirakawa Y."/>
            <person name="Hopkins J.F."/>
            <person name="Kuo A."/>
            <person name="Rensing S.A."/>
            <person name="Schmutz J."/>
            <person name="Symeonidi A."/>
            <person name="Elias M."/>
            <person name="Eveleigh R.J."/>
            <person name="Herman E.K."/>
            <person name="Klute M.J."/>
            <person name="Nakayama T."/>
            <person name="Obornik M."/>
            <person name="Reyes-Prieto A."/>
            <person name="Armbrust E.V."/>
            <person name="Aves S.J."/>
            <person name="Beiko R.G."/>
            <person name="Coutinho P."/>
            <person name="Dacks J.B."/>
            <person name="Durnford D.G."/>
            <person name="Fast N.M."/>
            <person name="Green B.R."/>
            <person name="Grisdale C.J."/>
            <person name="Hempel F."/>
            <person name="Henrissat B."/>
            <person name="Hoppner M.P."/>
            <person name="Ishida K."/>
            <person name="Kim E."/>
            <person name="Koreny L."/>
            <person name="Kroth P.G."/>
            <person name="Liu Y."/>
            <person name="Malik S.B."/>
            <person name="Maier U.G."/>
            <person name="McRose D."/>
            <person name="Mock T."/>
            <person name="Neilson J.A."/>
            <person name="Onodera N.T."/>
            <person name="Poole A.M."/>
            <person name="Pritham E.J."/>
            <person name="Richards T.A."/>
            <person name="Rocap G."/>
            <person name="Roy S.W."/>
            <person name="Sarai C."/>
            <person name="Schaack S."/>
            <person name="Shirato S."/>
            <person name="Slamovits C.H."/>
            <person name="Spencer D.F."/>
            <person name="Suzuki S."/>
            <person name="Worden A.Z."/>
            <person name="Zauner S."/>
            <person name="Barry K."/>
            <person name="Bell C."/>
            <person name="Bharti A.K."/>
            <person name="Crow J.A."/>
            <person name="Grimwood J."/>
            <person name="Kramer R."/>
            <person name="Lindquist E."/>
            <person name="Lucas S."/>
            <person name="Salamov A."/>
            <person name="McFadden G.I."/>
            <person name="Lane C.E."/>
            <person name="Keeling P.J."/>
            <person name="Gray M.W."/>
            <person name="Grigoriev I.V."/>
            <person name="Archibald J.M."/>
        </authorList>
    </citation>
    <scope>NUCLEOTIDE SEQUENCE</scope>
    <source>
        <strain evidence="2 4">CCMP2712</strain>
    </source>
</reference>
<dbReference type="EnsemblProtists" id="EKX38264">
    <property type="protein sequence ID" value="EKX38264"/>
    <property type="gene ID" value="GUITHDRAFT_144372"/>
</dbReference>